<name>A0ACC2WM98_9TREE</name>
<dbReference type="EMBL" id="JASBWR010000003">
    <property type="protein sequence ID" value="KAJ9112870.1"/>
    <property type="molecule type" value="Genomic_DNA"/>
</dbReference>
<comment type="caution">
    <text evidence="1">The sequence shown here is derived from an EMBL/GenBank/DDBJ whole genome shotgun (WGS) entry which is preliminary data.</text>
</comment>
<keyword evidence="2" id="KW-1185">Reference proteome</keyword>
<protein>
    <submittedName>
        <fullName evidence="1">Uncharacterized protein</fullName>
    </submittedName>
</protein>
<proteinExistence type="predicted"/>
<reference evidence="1" key="1">
    <citation type="submission" date="2023-04" db="EMBL/GenBank/DDBJ databases">
        <title>Draft Genome sequencing of Naganishia species isolated from polar environments using Oxford Nanopore Technology.</title>
        <authorList>
            <person name="Leo P."/>
            <person name="Venkateswaran K."/>
        </authorList>
    </citation>
    <scope>NUCLEOTIDE SEQUENCE</scope>
    <source>
        <strain evidence="1">MNA-CCFEE 5261</strain>
    </source>
</reference>
<accession>A0ACC2WM98</accession>
<organism evidence="1 2">
    <name type="scientific">Naganishia cerealis</name>
    <dbReference type="NCBI Taxonomy" id="610337"/>
    <lineage>
        <taxon>Eukaryota</taxon>
        <taxon>Fungi</taxon>
        <taxon>Dikarya</taxon>
        <taxon>Basidiomycota</taxon>
        <taxon>Agaricomycotina</taxon>
        <taxon>Tremellomycetes</taxon>
        <taxon>Filobasidiales</taxon>
        <taxon>Filobasidiaceae</taxon>
        <taxon>Naganishia</taxon>
    </lineage>
</organism>
<gene>
    <name evidence="1" type="ORF">QFC19_000425</name>
</gene>
<evidence type="ECO:0000313" key="2">
    <source>
        <dbReference type="Proteomes" id="UP001241377"/>
    </source>
</evidence>
<dbReference type="Proteomes" id="UP001241377">
    <property type="component" value="Unassembled WGS sequence"/>
</dbReference>
<evidence type="ECO:0000313" key="1">
    <source>
        <dbReference type="EMBL" id="KAJ9112870.1"/>
    </source>
</evidence>
<sequence>MDSTRHVRIVYHAITKTSDWSDTTGATATHGSYWTLWMDIVYKYSVYQSSDFNAISADVAQFPNNQQPILAYISPQNRPPPAGSVPPASGVGGGGGGGGHSHIFMVEFPSGRSPAGLQQFAESALDKWIAKTEELDKRLQAATQGGTDDGADGKGKGNNTEC</sequence>